<name>A0A6A5XP64_9PLEO</name>
<evidence type="ECO:0000313" key="3">
    <source>
        <dbReference type="Proteomes" id="UP000799778"/>
    </source>
</evidence>
<keyword evidence="1" id="KW-0472">Membrane</keyword>
<dbReference type="Proteomes" id="UP000799778">
    <property type="component" value="Unassembled WGS sequence"/>
</dbReference>
<feature type="transmembrane region" description="Helical" evidence="1">
    <location>
        <begin position="233"/>
        <end position="256"/>
    </location>
</feature>
<keyword evidence="1" id="KW-1133">Transmembrane helix</keyword>
<reference evidence="2" key="1">
    <citation type="journal article" date="2020" name="Stud. Mycol.">
        <title>101 Dothideomycetes genomes: a test case for predicting lifestyles and emergence of pathogens.</title>
        <authorList>
            <person name="Haridas S."/>
            <person name="Albert R."/>
            <person name="Binder M."/>
            <person name="Bloem J."/>
            <person name="Labutti K."/>
            <person name="Salamov A."/>
            <person name="Andreopoulos B."/>
            <person name="Baker S."/>
            <person name="Barry K."/>
            <person name="Bills G."/>
            <person name="Bluhm B."/>
            <person name="Cannon C."/>
            <person name="Castanera R."/>
            <person name="Culley D."/>
            <person name="Daum C."/>
            <person name="Ezra D."/>
            <person name="Gonzalez J."/>
            <person name="Henrissat B."/>
            <person name="Kuo A."/>
            <person name="Liang C."/>
            <person name="Lipzen A."/>
            <person name="Lutzoni F."/>
            <person name="Magnuson J."/>
            <person name="Mondo S."/>
            <person name="Nolan M."/>
            <person name="Ohm R."/>
            <person name="Pangilinan J."/>
            <person name="Park H.-J."/>
            <person name="Ramirez L."/>
            <person name="Alfaro M."/>
            <person name="Sun H."/>
            <person name="Tritt A."/>
            <person name="Yoshinaga Y."/>
            <person name="Zwiers L.-H."/>
            <person name="Turgeon B."/>
            <person name="Goodwin S."/>
            <person name="Spatafora J."/>
            <person name="Crous P."/>
            <person name="Grigoriev I."/>
        </authorList>
    </citation>
    <scope>NUCLEOTIDE SEQUENCE</scope>
    <source>
        <strain evidence="2">CBS 175.79</strain>
    </source>
</reference>
<proteinExistence type="predicted"/>
<gene>
    <name evidence="2" type="ORF">BU24DRAFT_493518</name>
</gene>
<accession>A0A6A5XP64</accession>
<keyword evidence="1" id="KW-0812">Transmembrane</keyword>
<organism evidence="2 3">
    <name type="scientific">Aaosphaeria arxii CBS 175.79</name>
    <dbReference type="NCBI Taxonomy" id="1450172"/>
    <lineage>
        <taxon>Eukaryota</taxon>
        <taxon>Fungi</taxon>
        <taxon>Dikarya</taxon>
        <taxon>Ascomycota</taxon>
        <taxon>Pezizomycotina</taxon>
        <taxon>Dothideomycetes</taxon>
        <taxon>Pleosporomycetidae</taxon>
        <taxon>Pleosporales</taxon>
        <taxon>Pleosporales incertae sedis</taxon>
        <taxon>Aaosphaeria</taxon>
    </lineage>
</organism>
<protein>
    <submittedName>
        <fullName evidence="2">Uncharacterized protein</fullName>
    </submittedName>
</protein>
<dbReference type="EMBL" id="ML978070">
    <property type="protein sequence ID" value="KAF2015038.1"/>
    <property type="molecule type" value="Genomic_DNA"/>
</dbReference>
<evidence type="ECO:0000313" key="2">
    <source>
        <dbReference type="EMBL" id="KAF2015038.1"/>
    </source>
</evidence>
<dbReference type="AlphaFoldDB" id="A0A6A5XP64"/>
<dbReference type="RefSeq" id="XP_033383377.1">
    <property type="nucleotide sequence ID" value="XM_033533975.1"/>
</dbReference>
<keyword evidence="3" id="KW-1185">Reference proteome</keyword>
<dbReference type="GeneID" id="54291372"/>
<sequence>MRHLRTGQDVPAGIMDAFDDYFSRAYIYIYIHRKTRGGSSLLSFFVSLVERGISERNICSTVSTAQVISLNADRLHRYASDPTTETKQHFRREGTRDLTYGIEKDRRRKEDETSPFLVLLVDLPVPMEGEILWTLVHHPPESNIDRWSDNLLSILTYLSIDQSSDSLFNESSLARGANIFFGSIFAIMAGLGQGGSDGRSTFLLQSTADQGIPPPTTLAKPWQYITTVQKTPLALGLGVILLVGASVLCLMVRAVFLADKRQGL</sequence>
<evidence type="ECO:0000256" key="1">
    <source>
        <dbReference type="SAM" id="Phobius"/>
    </source>
</evidence>